<evidence type="ECO:0000313" key="3">
    <source>
        <dbReference type="Proteomes" id="UP001162162"/>
    </source>
</evidence>
<keyword evidence="3" id="KW-1185">Reference proteome</keyword>
<dbReference type="InterPro" id="IPR003018">
    <property type="entry name" value="GAF"/>
</dbReference>
<reference evidence="2" key="1">
    <citation type="journal article" date="2023" name="Insect Mol. Biol.">
        <title>Genome sequencing provides insights into the evolution of gene families encoding plant cell wall-degrading enzymes in longhorned beetles.</title>
        <authorList>
            <person name="Shin N.R."/>
            <person name="Okamura Y."/>
            <person name="Kirsch R."/>
            <person name="Pauchet Y."/>
        </authorList>
    </citation>
    <scope>NUCLEOTIDE SEQUENCE</scope>
    <source>
        <strain evidence="2">AMC_N1</strain>
    </source>
</reference>
<organism evidence="2 3">
    <name type="scientific">Aromia moschata</name>
    <dbReference type="NCBI Taxonomy" id="1265417"/>
    <lineage>
        <taxon>Eukaryota</taxon>
        <taxon>Metazoa</taxon>
        <taxon>Ecdysozoa</taxon>
        <taxon>Arthropoda</taxon>
        <taxon>Hexapoda</taxon>
        <taxon>Insecta</taxon>
        <taxon>Pterygota</taxon>
        <taxon>Neoptera</taxon>
        <taxon>Endopterygota</taxon>
        <taxon>Coleoptera</taxon>
        <taxon>Polyphaga</taxon>
        <taxon>Cucujiformia</taxon>
        <taxon>Chrysomeloidea</taxon>
        <taxon>Cerambycidae</taxon>
        <taxon>Cerambycinae</taxon>
        <taxon>Callichromatini</taxon>
        <taxon>Aromia</taxon>
    </lineage>
</organism>
<dbReference type="InterPro" id="IPR029016">
    <property type="entry name" value="GAF-like_dom_sf"/>
</dbReference>
<feature type="domain" description="GAF" evidence="1">
    <location>
        <begin position="4"/>
        <end position="163"/>
    </location>
</feature>
<dbReference type="Proteomes" id="UP001162162">
    <property type="component" value="Unassembled WGS sequence"/>
</dbReference>
<evidence type="ECO:0000259" key="1">
    <source>
        <dbReference type="SMART" id="SM00065"/>
    </source>
</evidence>
<name>A0AAV8YNY8_9CUCU</name>
<comment type="caution">
    <text evidence="2">The sequence shown here is derived from an EMBL/GenBank/DDBJ whole genome shotgun (WGS) entry which is preliminary data.</text>
</comment>
<accession>A0AAV8YNY8</accession>
<evidence type="ECO:0000313" key="2">
    <source>
        <dbReference type="EMBL" id="KAJ8952652.1"/>
    </source>
</evidence>
<proteinExistence type="predicted"/>
<protein>
    <recommendedName>
        <fullName evidence="1">GAF domain-containing protein</fullName>
    </recommendedName>
</protein>
<dbReference type="Pfam" id="PF01590">
    <property type="entry name" value="GAF"/>
    <property type="match status" value="1"/>
</dbReference>
<dbReference type="AlphaFoldDB" id="A0AAV8YNY8"/>
<dbReference type="EMBL" id="JAPWTK010000065">
    <property type="protein sequence ID" value="KAJ8952652.1"/>
    <property type="molecule type" value="Genomic_DNA"/>
</dbReference>
<dbReference type="SUPFAM" id="SSF55781">
    <property type="entry name" value="GAF domain-like"/>
    <property type="match status" value="1"/>
</dbReference>
<gene>
    <name evidence="2" type="ORF">NQ318_020967</name>
</gene>
<sequence length="200" mass="22700">MVSKVEGNAKSVTVRWEIRERNFECRKGSFFIIDEESDDLMAEVFDEGIGGEDMTMHKKNVKVRLSKDRSIAGLVARTGATVNIRDAYNDSRFSTEVDENTGSITRSILCMPIVSVDKILGVVQVANKTNGVCFTNSDEYLFKTFSVYCALALHYNRLSNKLFRMEKYNECNLNLLKIQLKPYPADLESFNQKPECTVPL</sequence>
<dbReference type="SMART" id="SM00065">
    <property type="entry name" value="GAF"/>
    <property type="match status" value="1"/>
</dbReference>
<dbReference type="Gene3D" id="3.30.450.40">
    <property type="match status" value="1"/>
</dbReference>